<dbReference type="Gene3D" id="1.25.40.20">
    <property type="entry name" value="Ankyrin repeat-containing domain"/>
    <property type="match status" value="1"/>
</dbReference>
<dbReference type="Proteomes" id="UP001392437">
    <property type="component" value="Unassembled WGS sequence"/>
</dbReference>
<evidence type="ECO:0000256" key="1">
    <source>
        <dbReference type="PROSITE-ProRule" id="PRU00023"/>
    </source>
</evidence>
<sequence length="527" mass="57839">MSIAEKARNKTLKREDLQDLIHGDDINKVEDGHTPLGFAVMNGDAYTIRLLLEHNASVTRRSDTGLSLLHLAVTAKTNAPGVVKILLGATGIEIDAEDNAYPHDTPLMRALRTNPDTDIITLLKDAGASLARKNSKGETAEDLADRLVSIKAKEALLDIDKKGTGAVELTRFIVSAFLLLLSYLQPWKKFKDAVMSAIKMIYDEVVKPGMVAPVSSPANTDFEDLLERSPLTAYRGIETYTPINKEGAARRVGRSHHGGRSRELLPPGHPLLLEIIEQAYSVVNAPTGSPASSPTIMTKTLTTSEVKSYFLFAVYQPVIYCDDSGSMKEENRMASQASIVAFMSELMLMFAPTDKGVHLRFINKTGPGMDNIRGDALKNQLSFTPAGSTKIGNGLKDKVLNPFVYSIVDGKKTFERPVLVLTITDGIPSEEPEDTFANMMTACSQKVKAASYPPWSTKFSVNQVGTDAKAAAFLDRMQAESEKPEYKQILHVTADKLDAKYNQLRENKLELKKWLVKTLTEAIKKGP</sequence>
<dbReference type="EMBL" id="JAQQWP010000006">
    <property type="protein sequence ID" value="KAK8115260.1"/>
    <property type="molecule type" value="Genomic_DNA"/>
</dbReference>
<accession>A0AAW0QY28</accession>
<dbReference type="SUPFAM" id="SSF48403">
    <property type="entry name" value="Ankyrin repeat"/>
    <property type="match status" value="1"/>
</dbReference>
<reference evidence="2 3" key="1">
    <citation type="submission" date="2023-01" db="EMBL/GenBank/DDBJ databases">
        <title>Analysis of 21 Apiospora genomes using comparative genomics revels a genus with tremendous synthesis potential of carbohydrate active enzymes and secondary metabolites.</title>
        <authorList>
            <person name="Sorensen T."/>
        </authorList>
    </citation>
    <scope>NUCLEOTIDE SEQUENCE [LARGE SCALE GENOMIC DNA]</scope>
    <source>
        <strain evidence="2 3">CBS 117206</strain>
    </source>
</reference>
<dbReference type="PROSITE" id="PS50088">
    <property type="entry name" value="ANK_REPEAT"/>
    <property type="match status" value="1"/>
</dbReference>
<gene>
    <name evidence="2" type="ORF">PG999_007329</name>
</gene>
<feature type="repeat" description="ANK" evidence="1">
    <location>
        <begin position="31"/>
        <end position="63"/>
    </location>
</feature>
<dbReference type="PANTHER" id="PTHR34706:SF3">
    <property type="entry name" value="ANKYRIN REPEAT PROTEIN (AFU_ORTHOLOGUE AFUA_7G06200)"/>
    <property type="match status" value="1"/>
</dbReference>
<dbReference type="Pfam" id="PF12796">
    <property type="entry name" value="Ank_2"/>
    <property type="match status" value="1"/>
</dbReference>
<dbReference type="PROSITE" id="PS50297">
    <property type="entry name" value="ANK_REP_REGION"/>
    <property type="match status" value="1"/>
</dbReference>
<comment type="caution">
    <text evidence="2">The sequence shown here is derived from an EMBL/GenBank/DDBJ whole genome shotgun (WGS) entry which is preliminary data.</text>
</comment>
<name>A0AAW0QY28_9PEZI</name>
<keyword evidence="3" id="KW-1185">Reference proteome</keyword>
<dbReference type="InterPro" id="IPR036770">
    <property type="entry name" value="Ankyrin_rpt-contain_sf"/>
</dbReference>
<organism evidence="2 3">
    <name type="scientific">Apiospora kogelbergensis</name>
    <dbReference type="NCBI Taxonomy" id="1337665"/>
    <lineage>
        <taxon>Eukaryota</taxon>
        <taxon>Fungi</taxon>
        <taxon>Dikarya</taxon>
        <taxon>Ascomycota</taxon>
        <taxon>Pezizomycotina</taxon>
        <taxon>Sordariomycetes</taxon>
        <taxon>Xylariomycetidae</taxon>
        <taxon>Amphisphaeriales</taxon>
        <taxon>Apiosporaceae</taxon>
        <taxon>Apiospora</taxon>
    </lineage>
</organism>
<dbReference type="InterPro" id="IPR002110">
    <property type="entry name" value="Ankyrin_rpt"/>
</dbReference>
<dbReference type="SMART" id="SM00248">
    <property type="entry name" value="ANK"/>
    <property type="match status" value="3"/>
</dbReference>
<proteinExistence type="predicted"/>
<dbReference type="PANTHER" id="PTHR34706">
    <property type="entry name" value="SLR1338 PROTEIN"/>
    <property type="match status" value="1"/>
</dbReference>
<evidence type="ECO:0008006" key="4">
    <source>
        <dbReference type="Google" id="ProtNLM"/>
    </source>
</evidence>
<dbReference type="AlphaFoldDB" id="A0AAW0QY28"/>
<protein>
    <recommendedName>
        <fullName evidence="4">Ankyrin repeat protein</fullName>
    </recommendedName>
</protein>
<keyword evidence="1" id="KW-0040">ANK repeat</keyword>
<evidence type="ECO:0000313" key="3">
    <source>
        <dbReference type="Proteomes" id="UP001392437"/>
    </source>
</evidence>
<evidence type="ECO:0000313" key="2">
    <source>
        <dbReference type="EMBL" id="KAK8115260.1"/>
    </source>
</evidence>